<evidence type="ECO:0000259" key="1">
    <source>
        <dbReference type="Pfam" id="PF13358"/>
    </source>
</evidence>
<dbReference type="InterPro" id="IPR038717">
    <property type="entry name" value="Tc1-like_DDE_dom"/>
</dbReference>
<dbReference type="Proteomes" id="UP000800038">
    <property type="component" value="Unassembled WGS sequence"/>
</dbReference>
<dbReference type="AlphaFoldDB" id="A0A6A5SS03"/>
<keyword evidence="3" id="KW-1185">Reference proteome</keyword>
<reference evidence="2" key="1">
    <citation type="journal article" date="2020" name="Stud. Mycol.">
        <title>101 Dothideomycetes genomes: a test case for predicting lifestyles and emergence of pathogens.</title>
        <authorList>
            <person name="Haridas S."/>
            <person name="Albert R."/>
            <person name="Binder M."/>
            <person name="Bloem J."/>
            <person name="Labutti K."/>
            <person name="Salamov A."/>
            <person name="Andreopoulos B."/>
            <person name="Baker S."/>
            <person name="Barry K."/>
            <person name="Bills G."/>
            <person name="Bluhm B."/>
            <person name="Cannon C."/>
            <person name="Castanera R."/>
            <person name="Culley D."/>
            <person name="Daum C."/>
            <person name="Ezra D."/>
            <person name="Gonzalez J."/>
            <person name="Henrissat B."/>
            <person name="Kuo A."/>
            <person name="Liang C."/>
            <person name="Lipzen A."/>
            <person name="Lutzoni F."/>
            <person name="Magnuson J."/>
            <person name="Mondo S."/>
            <person name="Nolan M."/>
            <person name="Ohm R."/>
            <person name="Pangilinan J."/>
            <person name="Park H.-J."/>
            <person name="Ramirez L."/>
            <person name="Alfaro M."/>
            <person name="Sun H."/>
            <person name="Tritt A."/>
            <person name="Yoshinaga Y."/>
            <person name="Zwiers L.-H."/>
            <person name="Turgeon B."/>
            <person name="Goodwin S."/>
            <person name="Spatafora J."/>
            <person name="Crous P."/>
            <person name="Grigoriev I."/>
        </authorList>
    </citation>
    <scope>NUCLEOTIDE SEQUENCE</scope>
    <source>
        <strain evidence="2">CBS 161.51</strain>
    </source>
</reference>
<dbReference type="InterPro" id="IPR036397">
    <property type="entry name" value="RNaseH_sf"/>
</dbReference>
<dbReference type="EMBL" id="ML976048">
    <property type="protein sequence ID" value="KAF1941396.1"/>
    <property type="molecule type" value="Genomic_DNA"/>
</dbReference>
<gene>
    <name evidence="2" type="ORF">EJ02DRAFT_204689</name>
</gene>
<dbReference type="Gene3D" id="3.30.420.10">
    <property type="entry name" value="Ribonuclease H-like superfamily/Ribonuclease H"/>
    <property type="match status" value="1"/>
</dbReference>
<name>A0A6A5SS03_9PLEO</name>
<evidence type="ECO:0000313" key="3">
    <source>
        <dbReference type="Proteomes" id="UP000800038"/>
    </source>
</evidence>
<sequence>VHTSKATKLYLECHGIWTIEHPPYSPDLNPIEHLWWALKRTLHLTHPELDTIGSSQEDWDRFCEALKEAWLAIPNTLICKLIYSMPRRLAAVEEAHGYQTKY</sequence>
<dbReference type="GO" id="GO:0003676">
    <property type="term" value="F:nucleic acid binding"/>
    <property type="evidence" value="ECO:0007669"/>
    <property type="project" value="InterPro"/>
</dbReference>
<dbReference type="Pfam" id="PF13358">
    <property type="entry name" value="DDE_3"/>
    <property type="match status" value="1"/>
</dbReference>
<protein>
    <recommendedName>
        <fullName evidence="1">Tc1-like transposase DDE domain-containing protein</fullName>
    </recommendedName>
</protein>
<feature type="non-terminal residue" evidence="2">
    <location>
        <position position="1"/>
    </location>
</feature>
<dbReference type="OrthoDB" id="5410741at2759"/>
<proteinExistence type="predicted"/>
<evidence type="ECO:0000313" key="2">
    <source>
        <dbReference type="EMBL" id="KAF1941396.1"/>
    </source>
</evidence>
<feature type="domain" description="Tc1-like transposase DDE" evidence="1">
    <location>
        <begin position="1"/>
        <end position="44"/>
    </location>
</feature>
<organism evidence="2 3">
    <name type="scientific">Clathrospora elynae</name>
    <dbReference type="NCBI Taxonomy" id="706981"/>
    <lineage>
        <taxon>Eukaryota</taxon>
        <taxon>Fungi</taxon>
        <taxon>Dikarya</taxon>
        <taxon>Ascomycota</taxon>
        <taxon>Pezizomycotina</taxon>
        <taxon>Dothideomycetes</taxon>
        <taxon>Pleosporomycetidae</taxon>
        <taxon>Pleosporales</taxon>
        <taxon>Diademaceae</taxon>
        <taxon>Clathrospora</taxon>
    </lineage>
</organism>
<accession>A0A6A5SS03</accession>